<dbReference type="InterPro" id="IPR028191">
    <property type="entry name" value="WASH-4_N"/>
</dbReference>
<accession>A0A401QCR7</accession>
<sequence length="111" mass="12775">LLKSVHHNPLKFGIAEEKLKPFEKLLLKLEGQLLDGMIFQACVEQQFDTRNEPTSVSKNSTFAEEFAHNIRTIFTNAESKLGKILLHFKLLGLVFIKVEPSHHRRIMHTNP</sequence>
<dbReference type="Pfam" id="PF14745">
    <property type="entry name" value="WASH-4_N"/>
    <property type="match status" value="1"/>
</dbReference>
<dbReference type="STRING" id="75743.A0A401QCR7"/>
<organism evidence="2 3">
    <name type="scientific">Scyliorhinus torazame</name>
    <name type="common">Cloudy catshark</name>
    <name type="synonym">Catulus torazame</name>
    <dbReference type="NCBI Taxonomy" id="75743"/>
    <lineage>
        <taxon>Eukaryota</taxon>
        <taxon>Metazoa</taxon>
        <taxon>Chordata</taxon>
        <taxon>Craniata</taxon>
        <taxon>Vertebrata</taxon>
        <taxon>Chondrichthyes</taxon>
        <taxon>Elasmobranchii</taxon>
        <taxon>Galeomorphii</taxon>
        <taxon>Galeoidea</taxon>
        <taxon>Carcharhiniformes</taxon>
        <taxon>Scyliorhinidae</taxon>
        <taxon>Scyliorhinus</taxon>
    </lineage>
</organism>
<proteinExistence type="predicted"/>
<protein>
    <recommendedName>
        <fullName evidence="1">WASH complex subunit 4 N-terminal domain-containing protein</fullName>
    </recommendedName>
</protein>
<gene>
    <name evidence="2" type="ORF">scyTo_0023417</name>
</gene>
<dbReference type="PANTHER" id="PTHR31409:SF0">
    <property type="entry name" value="WASH COMPLEX SUBUNIT 4"/>
    <property type="match status" value="1"/>
</dbReference>
<dbReference type="GO" id="GO:0016197">
    <property type="term" value="P:endosomal transport"/>
    <property type="evidence" value="ECO:0007669"/>
    <property type="project" value="TreeGrafter"/>
</dbReference>
<reference evidence="2 3" key="1">
    <citation type="journal article" date="2018" name="Nat. Ecol. Evol.">
        <title>Shark genomes provide insights into elasmobranch evolution and the origin of vertebrates.</title>
        <authorList>
            <person name="Hara Y"/>
            <person name="Yamaguchi K"/>
            <person name="Onimaru K"/>
            <person name="Kadota M"/>
            <person name="Koyanagi M"/>
            <person name="Keeley SD"/>
            <person name="Tatsumi K"/>
            <person name="Tanaka K"/>
            <person name="Motone F"/>
            <person name="Kageyama Y"/>
            <person name="Nozu R"/>
            <person name="Adachi N"/>
            <person name="Nishimura O"/>
            <person name="Nakagawa R"/>
            <person name="Tanegashima C"/>
            <person name="Kiyatake I"/>
            <person name="Matsumoto R"/>
            <person name="Murakumo K"/>
            <person name="Nishida K"/>
            <person name="Terakita A"/>
            <person name="Kuratani S"/>
            <person name="Sato K"/>
            <person name="Hyodo S Kuraku.S."/>
        </authorList>
    </citation>
    <scope>NUCLEOTIDE SEQUENCE [LARGE SCALE GENOMIC DNA]</scope>
</reference>
<dbReference type="EMBL" id="BFAA01029148">
    <property type="protein sequence ID" value="GCB83146.1"/>
    <property type="molecule type" value="Genomic_DNA"/>
</dbReference>
<dbReference type="GO" id="GO:0071203">
    <property type="term" value="C:WASH complex"/>
    <property type="evidence" value="ECO:0007669"/>
    <property type="project" value="InterPro"/>
</dbReference>
<evidence type="ECO:0000313" key="2">
    <source>
        <dbReference type="EMBL" id="GCB83146.1"/>
    </source>
</evidence>
<dbReference type="AlphaFoldDB" id="A0A401QCR7"/>
<dbReference type="PANTHER" id="PTHR31409">
    <property type="entry name" value="WASH COMPLEX SUBUNIT 4"/>
    <property type="match status" value="1"/>
</dbReference>
<evidence type="ECO:0000259" key="1">
    <source>
        <dbReference type="Pfam" id="PF14745"/>
    </source>
</evidence>
<dbReference type="InterPro" id="IPR027307">
    <property type="entry name" value="WASH7"/>
</dbReference>
<feature type="domain" description="WASH complex subunit 4 N-terminal" evidence="1">
    <location>
        <begin position="2"/>
        <end position="83"/>
    </location>
</feature>
<dbReference type="Proteomes" id="UP000288216">
    <property type="component" value="Unassembled WGS sequence"/>
</dbReference>
<evidence type="ECO:0000313" key="3">
    <source>
        <dbReference type="Proteomes" id="UP000288216"/>
    </source>
</evidence>
<keyword evidence="3" id="KW-1185">Reference proteome</keyword>
<dbReference type="GO" id="GO:0005768">
    <property type="term" value="C:endosome"/>
    <property type="evidence" value="ECO:0007669"/>
    <property type="project" value="TreeGrafter"/>
</dbReference>
<comment type="caution">
    <text evidence="2">The sequence shown here is derived from an EMBL/GenBank/DDBJ whole genome shotgun (WGS) entry which is preliminary data.</text>
</comment>
<name>A0A401QCR7_SCYTO</name>
<dbReference type="GO" id="GO:0007032">
    <property type="term" value="P:endosome organization"/>
    <property type="evidence" value="ECO:0007669"/>
    <property type="project" value="TreeGrafter"/>
</dbReference>
<feature type="non-terminal residue" evidence="2">
    <location>
        <position position="1"/>
    </location>
</feature>